<keyword evidence="4" id="KW-1185">Reference proteome</keyword>
<organism evidence="3 4">
    <name type="scientific">Seohaeicola saemankumensis</name>
    <dbReference type="NCBI Taxonomy" id="481181"/>
    <lineage>
        <taxon>Bacteria</taxon>
        <taxon>Pseudomonadati</taxon>
        <taxon>Pseudomonadota</taxon>
        <taxon>Alphaproteobacteria</taxon>
        <taxon>Rhodobacterales</taxon>
        <taxon>Roseobacteraceae</taxon>
        <taxon>Seohaeicola</taxon>
    </lineage>
</organism>
<protein>
    <submittedName>
        <fullName evidence="3">Uncharacterized protein</fullName>
    </submittedName>
</protein>
<feature type="compositionally biased region" description="Low complexity" evidence="1">
    <location>
        <begin position="47"/>
        <end position="64"/>
    </location>
</feature>
<feature type="compositionally biased region" description="Gly residues" evidence="1">
    <location>
        <begin position="65"/>
        <end position="78"/>
    </location>
</feature>
<feature type="region of interest" description="Disordered" evidence="1">
    <location>
        <begin position="25"/>
        <end position="84"/>
    </location>
</feature>
<dbReference type="EMBL" id="JBHTKR010000007">
    <property type="protein sequence ID" value="MFD1196480.1"/>
    <property type="molecule type" value="Genomic_DNA"/>
</dbReference>
<dbReference type="Proteomes" id="UP001597151">
    <property type="component" value="Unassembled WGS sequence"/>
</dbReference>
<evidence type="ECO:0000256" key="1">
    <source>
        <dbReference type="SAM" id="MobiDB-lite"/>
    </source>
</evidence>
<evidence type="ECO:0000313" key="3">
    <source>
        <dbReference type="EMBL" id="MFD1196480.1"/>
    </source>
</evidence>
<gene>
    <name evidence="3" type="ORF">ACFQ3C_17545</name>
</gene>
<accession>A0ABW3TII5</accession>
<comment type="caution">
    <text evidence="3">The sequence shown here is derived from an EMBL/GenBank/DDBJ whole genome shotgun (WGS) entry which is preliminary data.</text>
</comment>
<feature type="signal peptide" evidence="2">
    <location>
        <begin position="1"/>
        <end position="25"/>
    </location>
</feature>
<name>A0ABW3TII5_9RHOB</name>
<feature type="chain" id="PRO_5047383544" evidence="2">
    <location>
        <begin position="26"/>
        <end position="84"/>
    </location>
</feature>
<proteinExistence type="predicted"/>
<evidence type="ECO:0000256" key="2">
    <source>
        <dbReference type="SAM" id="SignalP"/>
    </source>
</evidence>
<sequence length="84" mass="7996">MKTLREITLATFAVALMSLAAPVMAEGDTGGDTPSAGANNGHGNGDQAAPGNSGGNNNAENSGNSGQGNSGNGQGGLQGAPNNN</sequence>
<dbReference type="RefSeq" id="WP_380794611.1">
    <property type="nucleotide sequence ID" value="NZ_JBHTKR010000007.1"/>
</dbReference>
<keyword evidence="2" id="KW-0732">Signal</keyword>
<reference evidence="4" key="1">
    <citation type="journal article" date="2019" name="Int. J. Syst. Evol. Microbiol.">
        <title>The Global Catalogue of Microorganisms (GCM) 10K type strain sequencing project: providing services to taxonomists for standard genome sequencing and annotation.</title>
        <authorList>
            <consortium name="The Broad Institute Genomics Platform"/>
            <consortium name="The Broad Institute Genome Sequencing Center for Infectious Disease"/>
            <person name="Wu L."/>
            <person name="Ma J."/>
        </authorList>
    </citation>
    <scope>NUCLEOTIDE SEQUENCE [LARGE SCALE GENOMIC DNA]</scope>
    <source>
        <strain evidence="4">CCUG 55328</strain>
    </source>
</reference>
<evidence type="ECO:0000313" key="4">
    <source>
        <dbReference type="Proteomes" id="UP001597151"/>
    </source>
</evidence>